<dbReference type="PANTHER" id="PTHR32479:SF19">
    <property type="entry name" value="ANAEROBIC GLYCEROL-3-PHOSPHATE DEHYDROGENASE SUBUNIT C"/>
    <property type="match status" value="1"/>
</dbReference>
<keyword evidence="2" id="KW-0479">Metal-binding</keyword>
<evidence type="ECO:0000256" key="3">
    <source>
        <dbReference type="ARBA" id="ARBA00022737"/>
    </source>
</evidence>
<dbReference type="InterPro" id="IPR004017">
    <property type="entry name" value="Cys_rich_dom"/>
</dbReference>
<dbReference type="Proteomes" id="UP000219947">
    <property type="component" value="Unassembled WGS sequence"/>
</dbReference>
<dbReference type="SUPFAM" id="SSF46548">
    <property type="entry name" value="alpha-helical ferredoxin"/>
    <property type="match status" value="1"/>
</dbReference>
<dbReference type="GO" id="GO:0046872">
    <property type="term" value="F:metal ion binding"/>
    <property type="evidence" value="ECO:0007669"/>
    <property type="project" value="UniProtKB-KW"/>
</dbReference>
<dbReference type="Pfam" id="PF02754">
    <property type="entry name" value="CCG"/>
    <property type="match status" value="1"/>
</dbReference>
<sequence>MSSSISQAVRELAEPKLAEFTAKLIPTVDPERILGVRMPALRKLAKKLLREHPQEVTEFKAAVPHDFQEEDLLHVLLLNEERDFATWHAEITNFLPYMTNWTLTDAVSPACVKSRNAANLPKLERACLNWMLDDRVYVQRLGVVVLMSLLGTEYFSPEHLRKEYEYYGIETCAVDGMCQTRCPVNINTGDLIRRLRSENQDKLAATGWKVAAQQWDIMDKVAGKSLTVAKKLPFPVVHGTTSIARKVMGDDMVPSYKKGLPVGGPARKPHKDATAEIVFFPACVNSMFGGVDGDGKHDPVNATQAFIRLCERAGVKYRIPDNIGEMCCATPWKSKGFTDGYSIMSDRVLKSLWEATDGGRLPVVCDASSCTEGLEVMREKVIKALEHKIVNGLKPGEPDFSRLRMYDAVQFAADNMLDKLTVSAPLPSIALHPTCSMTRLGTQPAFEKIANAMSADVYVPKNWGCCGYAGDRGMLHPELTASATEAEAAELSEQKQFAAYISANRTCEQGMTEATGHTYQNVLQLLERTTR</sequence>
<evidence type="ECO:0000313" key="8">
    <source>
        <dbReference type="Proteomes" id="UP000219947"/>
    </source>
</evidence>
<comment type="caution">
    <text evidence="7">The sequence shown here is derived from an EMBL/GenBank/DDBJ whole genome shotgun (WGS) entry which is preliminary data.</text>
</comment>
<evidence type="ECO:0000313" key="7">
    <source>
        <dbReference type="EMBL" id="PEN16847.1"/>
    </source>
</evidence>
<evidence type="ECO:0000256" key="5">
    <source>
        <dbReference type="ARBA" id="ARBA00023014"/>
    </source>
</evidence>
<dbReference type="Pfam" id="PF08713">
    <property type="entry name" value="DNA_alkylation"/>
    <property type="match status" value="1"/>
</dbReference>
<dbReference type="InterPro" id="IPR016024">
    <property type="entry name" value="ARM-type_fold"/>
</dbReference>
<evidence type="ECO:0000256" key="1">
    <source>
        <dbReference type="ARBA" id="ARBA00022485"/>
    </source>
</evidence>
<evidence type="ECO:0000256" key="2">
    <source>
        <dbReference type="ARBA" id="ARBA00022723"/>
    </source>
</evidence>
<dbReference type="PANTHER" id="PTHR32479">
    <property type="entry name" value="GLYCOLATE OXIDASE IRON-SULFUR SUBUNIT"/>
    <property type="match status" value="1"/>
</dbReference>
<organism evidence="7 8">
    <name type="scientific">Rothia dentocariosa</name>
    <dbReference type="NCBI Taxonomy" id="2047"/>
    <lineage>
        <taxon>Bacteria</taxon>
        <taxon>Bacillati</taxon>
        <taxon>Actinomycetota</taxon>
        <taxon>Actinomycetes</taxon>
        <taxon>Micrococcales</taxon>
        <taxon>Micrococcaceae</taxon>
        <taxon>Rothia</taxon>
    </lineage>
</organism>
<keyword evidence="8" id="KW-1185">Reference proteome</keyword>
<evidence type="ECO:0000259" key="6">
    <source>
        <dbReference type="Pfam" id="PF02754"/>
    </source>
</evidence>
<proteinExistence type="predicted"/>
<dbReference type="AlphaFoldDB" id="A0A2A8D7T5"/>
<keyword evidence="3" id="KW-0677">Repeat</keyword>
<dbReference type="GO" id="GO:0051539">
    <property type="term" value="F:4 iron, 4 sulfur cluster binding"/>
    <property type="evidence" value="ECO:0007669"/>
    <property type="project" value="UniProtKB-KW"/>
</dbReference>
<keyword evidence="4" id="KW-0408">Iron</keyword>
<feature type="domain" description="Cysteine-rich" evidence="6">
    <location>
        <begin position="429"/>
        <end position="508"/>
    </location>
</feature>
<dbReference type="EMBL" id="PDEV01000001">
    <property type="protein sequence ID" value="PEN16847.1"/>
    <property type="molecule type" value="Genomic_DNA"/>
</dbReference>
<reference evidence="7" key="1">
    <citation type="submission" date="2017-10" db="EMBL/GenBank/DDBJ databases">
        <title>Kefir isolates.</title>
        <authorList>
            <person name="Kim Y."/>
            <person name="Blasche S."/>
        </authorList>
    </citation>
    <scope>NUCLEOTIDE SEQUENCE [LARGE SCALE GENOMIC DNA]</scope>
    <source>
        <strain evidence="7">OG2-2</strain>
    </source>
</reference>
<keyword evidence="1" id="KW-0004">4Fe-4S</keyword>
<dbReference type="CDD" id="cd06561">
    <property type="entry name" value="AlkD_like"/>
    <property type="match status" value="1"/>
</dbReference>
<dbReference type="RefSeq" id="WP_098042248.1">
    <property type="nucleotide sequence ID" value="NZ_JAOVAQ010000001.1"/>
</dbReference>
<dbReference type="SUPFAM" id="SSF48371">
    <property type="entry name" value="ARM repeat"/>
    <property type="match status" value="1"/>
</dbReference>
<dbReference type="Gene3D" id="1.25.10.90">
    <property type="match status" value="1"/>
</dbReference>
<name>A0A2A8D7T5_9MICC</name>
<accession>A0A2A8D7T5</accession>
<gene>
    <name evidence="7" type="ORF">CRM92_02060</name>
</gene>
<protein>
    <recommendedName>
        <fullName evidence="6">Cysteine-rich domain-containing protein</fullName>
    </recommendedName>
</protein>
<evidence type="ECO:0000256" key="4">
    <source>
        <dbReference type="ARBA" id="ARBA00023004"/>
    </source>
</evidence>
<dbReference type="GO" id="GO:0016491">
    <property type="term" value="F:oxidoreductase activity"/>
    <property type="evidence" value="ECO:0007669"/>
    <property type="project" value="UniProtKB-ARBA"/>
</dbReference>
<keyword evidence="5" id="KW-0411">Iron-sulfur</keyword>
<dbReference type="InterPro" id="IPR014825">
    <property type="entry name" value="DNA_alkylation"/>
</dbReference>